<dbReference type="GO" id="GO:0016746">
    <property type="term" value="F:acyltransferase activity"/>
    <property type="evidence" value="ECO:0007669"/>
    <property type="project" value="UniProtKB-KW"/>
</dbReference>
<evidence type="ECO:0000313" key="8">
    <source>
        <dbReference type="Proteomes" id="UP001334732"/>
    </source>
</evidence>
<evidence type="ECO:0000256" key="1">
    <source>
        <dbReference type="ARBA" id="ARBA00004533"/>
    </source>
</evidence>
<evidence type="ECO:0000256" key="6">
    <source>
        <dbReference type="ARBA" id="ARBA00023315"/>
    </source>
</evidence>
<keyword evidence="2" id="KW-1003">Cell membrane</keyword>
<organism evidence="7 8">
    <name type="scientific">Thiobacillus sedimenti</name>
    <dbReference type="NCBI Taxonomy" id="3110231"/>
    <lineage>
        <taxon>Bacteria</taxon>
        <taxon>Pseudomonadati</taxon>
        <taxon>Pseudomonadota</taxon>
        <taxon>Betaproteobacteria</taxon>
        <taxon>Nitrosomonadales</taxon>
        <taxon>Thiobacillaceae</taxon>
        <taxon>Thiobacillus</taxon>
    </lineage>
</organism>
<keyword evidence="4" id="KW-0808">Transferase</keyword>
<gene>
    <name evidence="7" type="ORF">VA613_13450</name>
</gene>
<keyword evidence="6 7" id="KW-0012">Acyltransferase</keyword>
<dbReference type="InterPro" id="IPR004960">
    <property type="entry name" value="LipA_acyltrans"/>
</dbReference>
<dbReference type="PANTHER" id="PTHR30606:SF9">
    <property type="entry name" value="LIPID A BIOSYNTHESIS LAUROYLTRANSFERASE"/>
    <property type="match status" value="1"/>
</dbReference>
<dbReference type="Proteomes" id="UP001334732">
    <property type="component" value="Chromosome"/>
</dbReference>
<sequence length="305" mass="34484">MSARRSARMLRLSLLPLWLGMGVLWLLHWLPLPLQAALGNALGAMFARLPGKRRHVVATNLALCFPDVPAARRARWLRQTFQASMRAALEHGVLWWGSEARLRHLIRLDNPEAVLGDGVRPVIWLAPHFVGLDMGGVRLSMDRQVASMYAPSKNPASDWLMLRGRSRFHAPVLVAKSDGIKPVLKALKQRLPFYYLPDQDQGRLNAVFVPFFGIQTATLSALPRLAKLTGAQVVPVITRQLPGGQGYAVRFYPPWDDYPSDDLDADVARMNAFIEERIRELPAQYLWLHRRFKTRPEGEASVYEK</sequence>
<dbReference type="PIRSF" id="PIRSF026649">
    <property type="entry name" value="MsbB"/>
    <property type="match status" value="1"/>
</dbReference>
<dbReference type="Pfam" id="PF03279">
    <property type="entry name" value="Lip_A_acyltrans"/>
    <property type="match status" value="1"/>
</dbReference>
<dbReference type="RefSeq" id="WP_324779530.1">
    <property type="nucleotide sequence ID" value="NZ_CP141769.1"/>
</dbReference>
<evidence type="ECO:0000256" key="4">
    <source>
        <dbReference type="ARBA" id="ARBA00022679"/>
    </source>
</evidence>
<evidence type="ECO:0000256" key="3">
    <source>
        <dbReference type="ARBA" id="ARBA00022519"/>
    </source>
</evidence>
<keyword evidence="5" id="KW-0472">Membrane</keyword>
<proteinExistence type="predicted"/>
<accession>A0ABZ1CHY2</accession>
<dbReference type="EMBL" id="CP141769">
    <property type="protein sequence ID" value="WRS38998.1"/>
    <property type="molecule type" value="Genomic_DNA"/>
</dbReference>
<dbReference type="PANTHER" id="PTHR30606">
    <property type="entry name" value="LIPID A BIOSYNTHESIS LAUROYL ACYLTRANSFERASE"/>
    <property type="match status" value="1"/>
</dbReference>
<evidence type="ECO:0000256" key="2">
    <source>
        <dbReference type="ARBA" id="ARBA00022475"/>
    </source>
</evidence>
<name>A0ABZ1CHY2_9PROT</name>
<keyword evidence="3" id="KW-0997">Cell inner membrane</keyword>
<keyword evidence="8" id="KW-1185">Reference proteome</keyword>
<comment type="subcellular location">
    <subcellularLocation>
        <location evidence="1">Cell inner membrane</location>
    </subcellularLocation>
</comment>
<protein>
    <submittedName>
        <fullName evidence="7">Lipid A biosynthesis acyltransferase</fullName>
    </submittedName>
</protein>
<evidence type="ECO:0000313" key="7">
    <source>
        <dbReference type="EMBL" id="WRS38998.1"/>
    </source>
</evidence>
<dbReference type="CDD" id="cd07984">
    <property type="entry name" value="LPLAT_LABLAT-like"/>
    <property type="match status" value="1"/>
</dbReference>
<evidence type="ECO:0000256" key="5">
    <source>
        <dbReference type="ARBA" id="ARBA00023136"/>
    </source>
</evidence>
<reference evidence="7 8" key="1">
    <citation type="submission" date="2023-12" db="EMBL/GenBank/DDBJ databases">
        <title>Thiobacillus sedimentum sp. nov., a chemolithoautotrophic sulfur-oxidizing bacterium isolated from freshwater sediment.</title>
        <authorList>
            <person name="Luo J."/>
            <person name="Dai C."/>
        </authorList>
    </citation>
    <scope>NUCLEOTIDE SEQUENCE [LARGE SCALE GENOMIC DNA]</scope>
    <source>
        <strain evidence="7 8">SCUT-2</strain>
    </source>
</reference>